<dbReference type="PROSITE" id="PS51257">
    <property type="entry name" value="PROKAR_LIPOPROTEIN"/>
    <property type="match status" value="1"/>
</dbReference>
<dbReference type="AlphaFoldDB" id="A0A1I2AT90"/>
<protein>
    <submittedName>
        <fullName evidence="2">Uncharacterized protein</fullName>
    </submittedName>
</protein>
<proteinExistence type="predicted"/>
<dbReference type="EMBL" id="FONS01000001">
    <property type="protein sequence ID" value="SFE47191.1"/>
    <property type="molecule type" value="Genomic_DNA"/>
</dbReference>
<feature type="signal peptide" evidence="1">
    <location>
        <begin position="1"/>
        <end position="19"/>
    </location>
</feature>
<name>A0A1I2AT90_9SPHI</name>
<organism evidence="2 3">
    <name type="scientific">Pedobacter antarcticus</name>
    <dbReference type="NCBI Taxonomy" id="34086"/>
    <lineage>
        <taxon>Bacteria</taxon>
        <taxon>Pseudomonadati</taxon>
        <taxon>Bacteroidota</taxon>
        <taxon>Sphingobacteriia</taxon>
        <taxon>Sphingobacteriales</taxon>
        <taxon>Sphingobacteriaceae</taxon>
        <taxon>Pedobacter</taxon>
    </lineage>
</organism>
<dbReference type="Proteomes" id="UP000183129">
    <property type="component" value="Unassembled WGS sequence"/>
</dbReference>
<reference evidence="2 3" key="1">
    <citation type="submission" date="2016-10" db="EMBL/GenBank/DDBJ databases">
        <authorList>
            <person name="de Groot N.N."/>
        </authorList>
    </citation>
    <scope>NUCLEOTIDE SEQUENCE [LARGE SCALE GENOMIC DNA]</scope>
    <source>
        <strain evidence="2 3">ATCC 51969</strain>
    </source>
</reference>
<dbReference type="RefSeq" id="WP_139218393.1">
    <property type="nucleotide sequence ID" value="NZ_FONS01000001.1"/>
</dbReference>
<evidence type="ECO:0000313" key="3">
    <source>
        <dbReference type="Proteomes" id="UP000183129"/>
    </source>
</evidence>
<gene>
    <name evidence="2" type="ORF">SAMN03003324_00594</name>
</gene>
<keyword evidence="1" id="KW-0732">Signal</keyword>
<evidence type="ECO:0000256" key="1">
    <source>
        <dbReference type="SAM" id="SignalP"/>
    </source>
</evidence>
<accession>A0A1I2AT90</accession>
<sequence length="277" mass="31545">MNIFSKLTCSALVFSLMFASCSKDDSKKEEPITPEPVCNVVSFSSKWHMGERVSTPTTVGFTFDAQGRIFLAPTGSNQISFEYYSDKIILKYANEEPNTVTDYYTLNDKKLITHLVRKAKNTYWGDTELKDYLVLDFIYDNEGFLTAIKEGDKQTTFTYSGGNLTNINDKLNSQNANYSFSYSTDQPYQALPVADLTPIYHMRSLHRIPTPINNTYGMAILTNAGYFGKLPKFQVKSIGKYTFTYSKNDKQQITKLKSMNAEEAIDSTVYKFEYLCK</sequence>
<evidence type="ECO:0000313" key="2">
    <source>
        <dbReference type="EMBL" id="SFE47191.1"/>
    </source>
</evidence>
<feature type="chain" id="PRO_5010227754" evidence="1">
    <location>
        <begin position="20"/>
        <end position="277"/>
    </location>
</feature>